<comment type="caution">
    <text evidence="1">The sequence shown here is derived from an EMBL/GenBank/DDBJ whole genome shotgun (WGS) entry which is preliminary data.</text>
</comment>
<sequence length="506" mass="60079">MKQLTIYKLQNYNLKSEFRKFLYSGEFLNHLKSKDEEHYQNAKKDELEAVDKWLRDQEEQNYKRLLLLLHSLYNPSQKYDELVEMVPQMASIQESYLTPKYRMLFLRFLQRKKIINVNDSYTSTEHANVNRAEAKKYCIDHNFYHQKWDWELETIKVKDSLFNKFTGKEGPSKFDNYPKWTYKIIDQLDRWSVDDEGIEDVEGIKKYHSRKQGQEKFTFKNFRVHCAEGGLDSDFRDRLFHTDHPNLEYISWDIDNSFPYSLANQLITATKKYTSTSIYSNKKYRYAKVQSDLDVINETAEILHTACKDDEKKEIIVNSLTSFFKKGDGITTEFIFLDLNAQLLVQCNDELDFPSGLVETLEYDNIYLYMLLACSGLIYDVPANYLGVDRKEFKKPFNKCLNFEPNVIYHNDDHIGIKFLKDFFPKIIKRLMKINKNDNGQFNNRMARIELTNTRVVTDYLIDNNQPFVPLQDGIMIPNRVRNEVDNLFPAGNKQRLFLPYSFEKI</sequence>
<dbReference type="RefSeq" id="WP_265766465.1">
    <property type="nucleotide sequence ID" value="NZ_JAGGJA010000008.1"/>
</dbReference>
<evidence type="ECO:0000313" key="2">
    <source>
        <dbReference type="Proteomes" id="UP001207918"/>
    </source>
</evidence>
<dbReference type="Proteomes" id="UP001207918">
    <property type="component" value="Unassembled WGS sequence"/>
</dbReference>
<reference evidence="1 2" key="1">
    <citation type="submission" date="2021-03" db="EMBL/GenBank/DDBJ databases">
        <title>Aliifodinibius sp. nov., a new bacterium isolated from saline soil.</title>
        <authorList>
            <person name="Galisteo C."/>
            <person name="De La Haba R."/>
            <person name="Sanchez-Porro C."/>
            <person name="Ventosa A."/>
        </authorList>
    </citation>
    <scope>NUCLEOTIDE SEQUENCE [LARGE SCALE GENOMIC DNA]</scope>
    <source>
        <strain evidence="1 2">1BSP15-2V2</strain>
    </source>
</reference>
<evidence type="ECO:0000313" key="1">
    <source>
        <dbReference type="EMBL" id="MCW9707675.1"/>
    </source>
</evidence>
<protein>
    <submittedName>
        <fullName evidence="1">Uncharacterized protein</fullName>
    </submittedName>
</protein>
<organism evidence="1 2">
    <name type="scientific">Fodinibius salsisoli</name>
    <dbReference type="NCBI Taxonomy" id="2820877"/>
    <lineage>
        <taxon>Bacteria</taxon>
        <taxon>Pseudomonadati</taxon>
        <taxon>Balneolota</taxon>
        <taxon>Balneolia</taxon>
        <taxon>Balneolales</taxon>
        <taxon>Balneolaceae</taxon>
        <taxon>Fodinibius</taxon>
    </lineage>
</organism>
<name>A0ABT3PP91_9BACT</name>
<proteinExistence type="predicted"/>
<keyword evidence="2" id="KW-1185">Reference proteome</keyword>
<dbReference type="EMBL" id="JAGGJA010000008">
    <property type="protein sequence ID" value="MCW9707675.1"/>
    <property type="molecule type" value="Genomic_DNA"/>
</dbReference>
<gene>
    <name evidence="1" type="ORF">J6I44_12480</name>
</gene>
<accession>A0ABT3PP91</accession>